<sequence length="31" mass="3744">RVLQNKDVETSLLTFKQDPRKLVEYIVKKVR</sequence>
<name>X1HSX8_9ZZZZ</name>
<accession>X1HSX8</accession>
<feature type="non-terminal residue" evidence="1">
    <location>
        <position position="1"/>
    </location>
</feature>
<dbReference type="AlphaFoldDB" id="X1HSX8"/>
<proteinExistence type="predicted"/>
<evidence type="ECO:0000313" key="1">
    <source>
        <dbReference type="EMBL" id="GAH56939.1"/>
    </source>
</evidence>
<reference evidence="1" key="1">
    <citation type="journal article" date="2014" name="Front. Microbiol.">
        <title>High frequency of phylogenetically diverse reductive dehalogenase-homologous genes in deep subseafloor sedimentary metagenomes.</title>
        <authorList>
            <person name="Kawai M."/>
            <person name="Futagami T."/>
            <person name="Toyoda A."/>
            <person name="Takaki Y."/>
            <person name="Nishi S."/>
            <person name="Hori S."/>
            <person name="Arai W."/>
            <person name="Tsubouchi T."/>
            <person name="Morono Y."/>
            <person name="Uchiyama I."/>
            <person name="Ito T."/>
            <person name="Fujiyama A."/>
            <person name="Inagaki F."/>
            <person name="Takami H."/>
        </authorList>
    </citation>
    <scope>NUCLEOTIDE SEQUENCE</scope>
    <source>
        <strain evidence="1">Expedition CK06-06</strain>
    </source>
</reference>
<dbReference type="EMBL" id="BARU01019794">
    <property type="protein sequence ID" value="GAH56939.1"/>
    <property type="molecule type" value="Genomic_DNA"/>
</dbReference>
<organism evidence="1">
    <name type="scientific">marine sediment metagenome</name>
    <dbReference type="NCBI Taxonomy" id="412755"/>
    <lineage>
        <taxon>unclassified sequences</taxon>
        <taxon>metagenomes</taxon>
        <taxon>ecological metagenomes</taxon>
    </lineage>
</organism>
<comment type="caution">
    <text evidence="1">The sequence shown here is derived from an EMBL/GenBank/DDBJ whole genome shotgun (WGS) entry which is preliminary data.</text>
</comment>
<protein>
    <submittedName>
        <fullName evidence="1">Uncharacterized protein</fullName>
    </submittedName>
</protein>
<gene>
    <name evidence="1" type="ORF">S03H2_32573</name>
</gene>